<gene>
    <name evidence="1" type="ORF">FRUB_01657</name>
</gene>
<organism evidence="1 2">
    <name type="scientific">Fimbriiglobus ruber</name>
    <dbReference type="NCBI Taxonomy" id="1908690"/>
    <lineage>
        <taxon>Bacteria</taxon>
        <taxon>Pseudomonadati</taxon>
        <taxon>Planctomycetota</taxon>
        <taxon>Planctomycetia</taxon>
        <taxon>Gemmatales</taxon>
        <taxon>Gemmataceae</taxon>
        <taxon>Fimbriiglobus</taxon>
    </lineage>
</organism>
<evidence type="ECO:0000313" key="2">
    <source>
        <dbReference type="Proteomes" id="UP000214646"/>
    </source>
</evidence>
<comment type="caution">
    <text evidence="1">The sequence shown here is derived from an EMBL/GenBank/DDBJ whole genome shotgun (WGS) entry which is preliminary data.</text>
</comment>
<keyword evidence="2" id="KW-1185">Reference proteome</keyword>
<sequence>MQIEGAIGVCVVDSKSGMVLGKEGGGNLNLDVAAAGNTEVLRAKLKAANSLKLKDSIEDILITLSSQYHLIRPVSNNPTLFIYLALNKAQANLAMARYKLEQIESDLAV</sequence>
<dbReference type="AlphaFoldDB" id="A0A225E5E3"/>
<dbReference type="EMBL" id="NIDE01000002">
    <property type="protein sequence ID" value="OWK45326.1"/>
    <property type="molecule type" value="Genomic_DNA"/>
</dbReference>
<evidence type="ECO:0008006" key="3">
    <source>
        <dbReference type="Google" id="ProtNLM"/>
    </source>
</evidence>
<reference evidence="2" key="1">
    <citation type="submission" date="2017-06" db="EMBL/GenBank/DDBJ databases">
        <title>Genome analysis of Fimbriiglobus ruber SP5, the first member of the order Planctomycetales with confirmed chitinolytic capability.</title>
        <authorList>
            <person name="Ravin N.V."/>
            <person name="Rakitin A.L."/>
            <person name="Ivanova A.A."/>
            <person name="Beletsky A.V."/>
            <person name="Kulichevskaya I.S."/>
            <person name="Mardanov A.V."/>
            <person name="Dedysh S.N."/>
        </authorList>
    </citation>
    <scope>NUCLEOTIDE SEQUENCE [LARGE SCALE GENOMIC DNA]</scope>
    <source>
        <strain evidence="2">SP5</strain>
    </source>
</reference>
<name>A0A225E5E3_9BACT</name>
<protein>
    <recommendedName>
        <fullName evidence="3">Roadblock/LAMTOR2 domain-containing protein</fullName>
    </recommendedName>
</protein>
<accession>A0A225E5E3</accession>
<evidence type="ECO:0000313" key="1">
    <source>
        <dbReference type="EMBL" id="OWK45326.1"/>
    </source>
</evidence>
<dbReference type="Proteomes" id="UP000214646">
    <property type="component" value="Unassembled WGS sequence"/>
</dbReference>
<proteinExistence type="predicted"/>